<dbReference type="InterPro" id="IPR053354">
    <property type="entry name" value="MGDG_epimerase"/>
</dbReference>
<name>A0AAD5S202_9FUNG</name>
<dbReference type="PANTHER" id="PTHR43558">
    <property type="entry name" value="REDUCTASE, PUTATIVE (AFU_ORTHOLOGUE AFUA_3G10540)-RELATED"/>
    <property type="match status" value="1"/>
</dbReference>
<organism evidence="1 2">
    <name type="scientific">Rhizophlyctis rosea</name>
    <dbReference type="NCBI Taxonomy" id="64517"/>
    <lineage>
        <taxon>Eukaryota</taxon>
        <taxon>Fungi</taxon>
        <taxon>Fungi incertae sedis</taxon>
        <taxon>Chytridiomycota</taxon>
        <taxon>Chytridiomycota incertae sedis</taxon>
        <taxon>Chytridiomycetes</taxon>
        <taxon>Rhizophlyctidales</taxon>
        <taxon>Rhizophlyctidaceae</taxon>
        <taxon>Rhizophlyctis</taxon>
    </lineage>
</organism>
<dbReference type="EMBL" id="JADGJD010001911">
    <property type="protein sequence ID" value="KAJ3036708.1"/>
    <property type="molecule type" value="Genomic_DNA"/>
</dbReference>
<comment type="caution">
    <text evidence="1">The sequence shown here is derived from an EMBL/GenBank/DDBJ whole genome shotgun (WGS) entry which is preliminary data.</text>
</comment>
<dbReference type="Proteomes" id="UP001212841">
    <property type="component" value="Unassembled WGS sequence"/>
</dbReference>
<protein>
    <submittedName>
        <fullName evidence="1">Uncharacterized protein</fullName>
    </submittedName>
</protein>
<reference evidence="1" key="1">
    <citation type="submission" date="2020-05" db="EMBL/GenBank/DDBJ databases">
        <title>Phylogenomic resolution of chytrid fungi.</title>
        <authorList>
            <person name="Stajich J.E."/>
            <person name="Amses K."/>
            <person name="Simmons R."/>
            <person name="Seto K."/>
            <person name="Myers J."/>
            <person name="Bonds A."/>
            <person name="Quandt C.A."/>
            <person name="Barry K."/>
            <person name="Liu P."/>
            <person name="Grigoriev I."/>
            <person name="Longcore J.E."/>
            <person name="James T.Y."/>
        </authorList>
    </citation>
    <scope>NUCLEOTIDE SEQUENCE</scope>
    <source>
        <strain evidence="1">JEL0318</strain>
    </source>
</reference>
<accession>A0AAD5S202</accession>
<dbReference type="PANTHER" id="PTHR43558:SF6">
    <property type="entry name" value="REDUCTASE, PUTATIVE (AFU_ORTHOLOGUE AFUA_3G10540)-RELATED"/>
    <property type="match status" value="1"/>
</dbReference>
<keyword evidence="2" id="KW-1185">Reference proteome</keyword>
<gene>
    <name evidence="1" type="ORF">HK097_003768</name>
</gene>
<evidence type="ECO:0000313" key="2">
    <source>
        <dbReference type="Proteomes" id="UP001212841"/>
    </source>
</evidence>
<dbReference type="AlphaFoldDB" id="A0AAD5S202"/>
<sequence length="535" mass="60618">MIVDDTDNGQKLHNVQELENSPWLFPVDTIKPLSHDDHQTSLSYGEIDEADAREIDNNARSLATSILQKANLPQLHAPDSGSYETANLLTLAKGLEIALCQSSAFWGASVLAYVPYNVLRALLKFLFDVTDIEDYLSKLSNGATIKPLLGTKFPHLRKQLNNADILHQSLLRSTRSLIRDFPSPHSQTQQILPSFPIYDSKTGRASPLFRRRNLSEHEKLHPIFSTSPDTTDDVPIGSCSIAGTLTQFKRAFKVFTMNLLSNTSLHRSRAIVTGGSITACLLPWPQNIREAFMEETRVKWLFDRGLGLPVEIGLQIAEHSQLVKEAVNRTDTLLFEWLHGETSEWQSSDIDIFFVVDPKEDVQTSDEALVKDAAERLVDMHKTICTNRTNAQPLVESLLDKRSHKWYNGFDKYVLDDSEDFFGCTHHLVEKLNKTPDEVWRDYDWVEDSETHQAANYFDPNERGWSEARRQGLKGRLRFAATVRTNNSITVTGVFPVRHTQLMLPVVRAAEEVVLPFDLDCVAVYWDGENVWASQ</sequence>
<proteinExistence type="predicted"/>
<evidence type="ECO:0000313" key="1">
    <source>
        <dbReference type="EMBL" id="KAJ3036708.1"/>
    </source>
</evidence>